<dbReference type="OrthoDB" id="6247875at2759"/>
<accession>A0A9N9BWT8</accession>
<organism evidence="1 2">
    <name type="scientific">Diversispora eburnea</name>
    <dbReference type="NCBI Taxonomy" id="1213867"/>
    <lineage>
        <taxon>Eukaryota</taxon>
        <taxon>Fungi</taxon>
        <taxon>Fungi incertae sedis</taxon>
        <taxon>Mucoromycota</taxon>
        <taxon>Glomeromycotina</taxon>
        <taxon>Glomeromycetes</taxon>
        <taxon>Diversisporales</taxon>
        <taxon>Diversisporaceae</taxon>
        <taxon>Diversispora</taxon>
    </lineage>
</organism>
<dbReference type="Gene3D" id="1.10.30.10">
    <property type="entry name" value="High mobility group box domain"/>
    <property type="match status" value="1"/>
</dbReference>
<proteinExistence type="predicted"/>
<protein>
    <submittedName>
        <fullName evidence="1">10896_t:CDS:1</fullName>
    </submittedName>
</protein>
<dbReference type="EMBL" id="CAJVPK010001250">
    <property type="protein sequence ID" value="CAG8578703.1"/>
    <property type="molecule type" value="Genomic_DNA"/>
</dbReference>
<dbReference type="InterPro" id="IPR036910">
    <property type="entry name" value="HMG_box_dom_sf"/>
</dbReference>
<gene>
    <name evidence="1" type="ORF">DEBURN_LOCUS8463</name>
</gene>
<dbReference type="SUPFAM" id="SSF47095">
    <property type="entry name" value="HMG-box"/>
    <property type="match status" value="1"/>
</dbReference>
<evidence type="ECO:0000313" key="1">
    <source>
        <dbReference type="EMBL" id="CAG8578703.1"/>
    </source>
</evidence>
<reference evidence="1" key="1">
    <citation type="submission" date="2021-06" db="EMBL/GenBank/DDBJ databases">
        <authorList>
            <person name="Kallberg Y."/>
            <person name="Tangrot J."/>
            <person name="Rosling A."/>
        </authorList>
    </citation>
    <scope>NUCLEOTIDE SEQUENCE</scope>
    <source>
        <strain evidence="1">AZ414A</strain>
    </source>
</reference>
<sequence>MNAFIIYRNEYQYLHPNNNSCKDASKLAAERWSKEPEDVKSYYKEIAKQHLARNQSQNPLEIAYSIHQNVAQNSSVTT</sequence>
<keyword evidence="2" id="KW-1185">Reference proteome</keyword>
<dbReference type="Proteomes" id="UP000789706">
    <property type="component" value="Unassembled WGS sequence"/>
</dbReference>
<name>A0A9N9BWT8_9GLOM</name>
<comment type="caution">
    <text evidence="1">The sequence shown here is derived from an EMBL/GenBank/DDBJ whole genome shotgun (WGS) entry which is preliminary data.</text>
</comment>
<evidence type="ECO:0000313" key="2">
    <source>
        <dbReference type="Proteomes" id="UP000789706"/>
    </source>
</evidence>
<dbReference type="AlphaFoldDB" id="A0A9N9BWT8"/>